<dbReference type="InterPro" id="IPR051046">
    <property type="entry name" value="MurCDEF_CellWall_CoF430Synth"/>
</dbReference>
<name>A0ABW3D1S0_9FLAO</name>
<keyword evidence="1 10" id="KW-0963">Cytoplasm</keyword>
<dbReference type="PANTHER" id="PTHR43024">
    <property type="entry name" value="UDP-N-ACETYLMURAMOYL-TRIPEPTIDE--D-ALANYL-D-ALANINE LIGASE"/>
    <property type="match status" value="1"/>
</dbReference>
<comment type="catalytic activity">
    <reaction evidence="10 11">
        <text>D-alanyl-D-alanine + UDP-N-acetyl-alpha-D-muramoyl-L-alanyl-gamma-D-glutamyl-meso-2,6-diaminopimelate + ATP = UDP-N-acetyl-alpha-D-muramoyl-L-alanyl-gamma-D-glutamyl-meso-2,6-diaminopimeloyl-D-alanyl-D-alanine + ADP + phosphate + H(+)</text>
        <dbReference type="Rhea" id="RHEA:28374"/>
        <dbReference type="ChEBI" id="CHEBI:15378"/>
        <dbReference type="ChEBI" id="CHEBI:30616"/>
        <dbReference type="ChEBI" id="CHEBI:43474"/>
        <dbReference type="ChEBI" id="CHEBI:57822"/>
        <dbReference type="ChEBI" id="CHEBI:61386"/>
        <dbReference type="ChEBI" id="CHEBI:83905"/>
        <dbReference type="ChEBI" id="CHEBI:456216"/>
        <dbReference type="EC" id="6.3.2.10"/>
    </reaction>
</comment>
<keyword evidence="3 10" id="KW-0132">Cell division</keyword>
<comment type="caution">
    <text evidence="15">The sequence shown here is derived from an EMBL/GenBank/DDBJ whole genome shotgun (WGS) entry which is preliminary data.</text>
</comment>
<dbReference type="InterPro" id="IPR000713">
    <property type="entry name" value="Mur_ligase_N"/>
</dbReference>
<dbReference type="Pfam" id="PF02875">
    <property type="entry name" value="Mur_ligase_C"/>
    <property type="match status" value="1"/>
</dbReference>
<feature type="binding site" evidence="10">
    <location>
        <begin position="97"/>
        <end position="103"/>
    </location>
    <ligand>
        <name>ATP</name>
        <dbReference type="ChEBI" id="CHEBI:30616"/>
    </ligand>
</feature>
<feature type="domain" description="Mur ligase central" evidence="14">
    <location>
        <begin position="96"/>
        <end position="275"/>
    </location>
</feature>
<dbReference type="InterPro" id="IPR013221">
    <property type="entry name" value="Mur_ligase_cen"/>
</dbReference>
<evidence type="ECO:0000256" key="6">
    <source>
        <dbReference type="ARBA" id="ARBA00022960"/>
    </source>
</evidence>
<dbReference type="InterPro" id="IPR005863">
    <property type="entry name" value="UDP-N-AcMur_synth"/>
</dbReference>
<keyword evidence="5 10" id="KW-0067">ATP-binding</keyword>
<sequence>MNIEQLYKCYLQSSGVCTDTRKISANCIFFALKGANFNGNAFAEYALSSGARFAVIDEKKYQKNDQYILVEDALQSLQELANHHRKRLKLPIISMTGSNGKTTTKELINAVLSKKFKTIATQGNLNNHIGVPLTLLDMRRDTEIGIVEMGANHLKEIAFLCTIAEPDHGYITNFGKAHIEGFGSEEAIVRGKSELYDHLRDHSGLIVFNGDDHKQIKQVADYQNTYSFSEDSDSDVQVKLLSSNPMVRVAYKGEEIQSNLIGAYNFSNIAAAIAIGDYFKVDPREIKSAVENYVPSNNRSQIIKRGSNTVILDAYNANPSSMKAAIDNLANLESNGKVVFLGDMFELGATAAKEHQFIADHVARLNFDEIHLLGRNFSAIQNVPNGAKLYQSFEDFKMTFDTKSINDSHILIKGSRGMALERILELL</sequence>
<reference evidence="16" key="1">
    <citation type="journal article" date="2019" name="Int. J. Syst. Evol. Microbiol.">
        <title>The Global Catalogue of Microorganisms (GCM) 10K type strain sequencing project: providing services to taxonomists for standard genome sequencing and annotation.</title>
        <authorList>
            <consortium name="The Broad Institute Genomics Platform"/>
            <consortium name="The Broad Institute Genome Sequencing Center for Infectious Disease"/>
            <person name="Wu L."/>
            <person name="Ma J."/>
        </authorList>
    </citation>
    <scope>NUCLEOTIDE SEQUENCE [LARGE SCALE GENOMIC DNA]</scope>
    <source>
        <strain evidence="16">CCUG 62952</strain>
    </source>
</reference>
<dbReference type="Proteomes" id="UP001596978">
    <property type="component" value="Unassembled WGS sequence"/>
</dbReference>
<dbReference type="Gene3D" id="3.40.1190.10">
    <property type="entry name" value="Mur-like, catalytic domain"/>
    <property type="match status" value="1"/>
</dbReference>
<evidence type="ECO:0000313" key="15">
    <source>
        <dbReference type="EMBL" id="MFD0863990.1"/>
    </source>
</evidence>
<evidence type="ECO:0000259" key="14">
    <source>
        <dbReference type="Pfam" id="PF08245"/>
    </source>
</evidence>
<dbReference type="GO" id="GO:0047480">
    <property type="term" value="F:UDP-N-acetylmuramoyl-tripeptide-D-alanyl-D-alanine ligase activity"/>
    <property type="evidence" value="ECO:0007669"/>
    <property type="project" value="UniProtKB-EC"/>
</dbReference>
<comment type="function">
    <text evidence="10 11">Involved in cell wall formation. Catalyzes the final step in the synthesis of UDP-N-acetylmuramoyl-pentapeptide, the precursor of murein.</text>
</comment>
<protein>
    <recommendedName>
        <fullName evidence="10 11">UDP-N-acetylmuramoyl-tripeptide--D-alanyl-D-alanine ligase</fullName>
        <ecNumber evidence="10 11">6.3.2.10</ecNumber>
    </recommendedName>
    <alternativeName>
        <fullName evidence="10">D-alanyl-D-alanine-adding enzyme</fullName>
    </alternativeName>
</protein>
<keyword evidence="7 10" id="KW-0573">Peptidoglycan synthesis</keyword>
<evidence type="ECO:0000256" key="9">
    <source>
        <dbReference type="ARBA" id="ARBA00023316"/>
    </source>
</evidence>
<proteinExistence type="inferred from homology"/>
<evidence type="ECO:0000256" key="2">
    <source>
        <dbReference type="ARBA" id="ARBA00022598"/>
    </source>
</evidence>
<evidence type="ECO:0000256" key="8">
    <source>
        <dbReference type="ARBA" id="ARBA00023306"/>
    </source>
</evidence>
<dbReference type="Gene3D" id="3.40.1390.10">
    <property type="entry name" value="MurE/MurF, N-terminal domain"/>
    <property type="match status" value="1"/>
</dbReference>
<evidence type="ECO:0000256" key="5">
    <source>
        <dbReference type="ARBA" id="ARBA00022840"/>
    </source>
</evidence>
<dbReference type="SUPFAM" id="SSF63418">
    <property type="entry name" value="MurE/MurF N-terminal domain"/>
    <property type="match status" value="1"/>
</dbReference>
<dbReference type="InterPro" id="IPR036615">
    <property type="entry name" value="Mur_ligase_C_dom_sf"/>
</dbReference>
<evidence type="ECO:0000256" key="1">
    <source>
        <dbReference type="ARBA" id="ARBA00022490"/>
    </source>
</evidence>
<comment type="subcellular location">
    <subcellularLocation>
        <location evidence="10 11">Cytoplasm</location>
    </subcellularLocation>
</comment>
<comment type="similarity">
    <text evidence="10">Belongs to the MurCDEF family. MurF subfamily.</text>
</comment>
<dbReference type="NCBIfam" id="TIGR01143">
    <property type="entry name" value="murF"/>
    <property type="match status" value="1"/>
</dbReference>
<keyword evidence="2 10" id="KW-0436">Ligase</keyword>
<dbReference type="Pfam" id="PF01225">
    <property type="entry name" value="Mur_ligase"/>
    <property type="match status" value="1"/>
</dbReference>
<evidence type="ECO:0000256" key="4">
    <source>
        <dbReference type="ARBA" id="ARBA00022741"/>
    </source>
</evidence>
<keyword evidence="6 10" id="KW-0133">Cell shape</keyword>
<evidence type="ECO:0000256" key="11">
    <source>
        <dbReference type="RuleBase" id="RU004136"/>
    </source>
</evidence>
<evidence type="ECO:0000256" key="3">
    <source>
        <dbReference type="ARBA" id="ARBA00022618"/>
    </source>
</evidence>
<comment type="pathway">
    <text evidence="10 11">Cell wall biogenesis; peptidoglycan biosynthesis.</text>
</comment>
<dbReference type="EMBL" id="JBHTJH010000017">
    <property type="protein sequence ID" value="MFD0863990.1"/>
    <property type="molecule type" value="Genomic_DNA"/>
</dbReference>
<keyword evidence="16" id="KW-1185">Reference proteome</keyword>
<dbReference type="InterPro" id="IPR035911">
    <property type="entry name" value="MurE/MurF_N"/>
</dbReference>
<evidence type="ECO:0000313" key="16">
    <source>
        <dbReference type="Proteomes" id="UP001596978"/>
    </source>
</evidence>
<dbReference type="InterPro" id="IPR004101">
    <property type="entry name" value="Mur_ligase_C"/>
</dbReference>
<dbReference type="EC" id="6.3.2.10" evidence="10 11"/>
<evidence type="ECO:0000256" key="7">
    <source>
        <dbReference type="ARBA" id="ARBA00022984"/>
    </source>
</evidence>
<accession>A0ABW3D1S0</accession>
<gene>
    <name evidence="10 15" type="primary">murF</name>
    <name evidence="15" type="ORF">ACFQ1M_17370</name>
</gene>
<organism evidence="15 16">
    <name type="scientific">Sungkyunkwania multivorans</name>
    <dbReference type="NCBI Taxonomy" id="1173618"/>
    <lineage>
        <taxon>Bacteria</taxon>
        <taxon>Pseudomonadati</taxon>
        <taxon>Bacteroidota</taxon>
        <taxon>Flavobacteriia</taxon>
        <taxon>Flavobacteriales</taxon>
        <taxon>Flavobacteriaceae</taxon>
        <taxon>Sungkyunkwania</taxon>
    </lineage>
</organism>
<dbReference type="SUPFAM" id="SSF53244">
    <property type="entry name" value="MurD-like peptide ligases, peptide-binding domain"/>
    <property type="match status" value="1"/>
</dbReference>
<dbReference type="HAMAP" id="MF_02019">
    <property type="entry name" value="MurF"/>
    <property type="match status" value="1"/>
</dbReference>
<keyword evidence="9 10" id="KW-0961">Cell wall biogenesis/degradation</keyword>
<keyword evidence="4 10" id="KW-0547">Nucleotide-binding</keyword>
<dbReference type="Pfam" id="PF08245">
    <property type="entry name" value="Mur_ligase_M"/>
    <property type="match status" value="1"/>
</dbReference>
<dbReference type="SUPFAM" id="SSF53623">
    <property type="entry name" value="MurD-like peptide ligases, catalytic domain"/>
    <property type="match status" value="1"/>
</dbReference>
<feature type="domain" description="Mur ligase N-terminal catalytic" evidence="12">
    <location>
        <begin position="14"/>
        <end position="84"/>
    </location>
</feature>
<evidence type="ECO:0000256" key="10">
    <source>
        <dbReference type="HAMAP-Rule" id="MF_02019"/>
    </source>
</evidence>
<dbReference type="RefSeq" id="WP_386410679.1">
    <property type="nucleotide sequence ID" value="NZ_JBHTJH010000017.1"/>
</dbReference>
<dbReference type="Gene3D" id="3.90.190.20">
    <property type="entry name" value="Mur ligase, C-terminal domain"/>
    <property type="match status" value="1"/>
</dbReference>
<evidence type="ECO:0000259" key="13">
    <source>
        <dbReference type="Pfam" id="PF02875"/>
    </source>
</evidence>
<dbReference type="PANTHER" id="PTHR43024:SF1">
    <property type="entry name" value="UDP-N-ACETYLMURAMOYL-TRIPEPTIDE--D-ALANYL-D-ALANINE LIGASE"/>
    <property type="match status" value="1"/>
</dbReference>
<dbReference type="InterPro" id="IPR036565">
    <property type="entry name" value="Mur-like_cat_sf"/>
</dbReference>
<evidence type="ECO:0000259" key="12">
    <source>
        <dbReference type="Pfam" id="PF01225"/>
    </source>
</evidence>
<feature type="domain" description="Mur ligase C-terminal" evidence="13">
    <location>
        <begin position="299"/>
        <end position="415"/>
    </location>
</feature>
<keyword evidence="8 10" id="KW-0131">Cell cycle</keyword>